<feature type="compositionally biased region" description="Gly residues" evidence="1">
    <location>
        <begin position="102"/>
        <end position="112"/>
    </location>
</feature>
<dbReference type="EMBL" id="AZHD01000001">
    <property type="protein sequence ID" value="OAA68099.1"/>
    <property type="molecule type" value="Genomic_DNA"/>
</dbReference>
<feature type="compositionally biased region" description="Low complexity" evidence="1">
    <location>
        <begin position="210"/>
        <end position="239"/>
    </location>
</feature>
<proteinExistence type="predicted"/>
<dbReference type="Proteomes" id="UP000076874">
    <property type="component" value="Unassembled WGS sequence"/>
</dbReference>
<feature type="region of interest" description="Disordered" evidence="1">
    <location>
        <begin position="137"/>
        <end position="290"/>
    </location>
</feature>
<dbReference type="AlphaFoldDB" id="A0A168A0G0"/>
<name>A0A168A0G0_9HYPO</name>
<sequence length="324" mass="34526">MCRCVTFVYSCRHRRQGNTYVCRLALQPDRPRGWWSVLCSWWTGKKQRSSQKCQKITTDRQFIPEPCRTCCHLYETGQLIHRRPPELPPPPVASRAPKDATAGGGGGGGGDNGRLADPPAPLSAALANPRSFASRVKAAPAGSRLSMPTYASAARTRTRSRSRSQSSSVVRQQTTPRCPPSVSRPGARPAARATTGHAAPSAARRKARPPGRTAVRATTSSVSRSRPAFNASAAQSSSSDRLQKRTRPTSATAAAPSTAPASSRRTQRVPAQAGPAKTRVAKDASKQASGSSCVLNAFMGSPAVESDESFVCVDARHVEQSTRP</sequence>
<gene>
    <name evidence="2" type="ORF">SPI_00294</name>
</gene>
<feature type="region of interest" description="Disordered" evidence="1">
    <location>
        <begin position="81"/>
        <end position="124"/>
    </location>
</feature>
<reference evidence="2 3" key="1">
    <citation type="journal article" date="2016" name="Genome Biol. Evol.">
        <title>Divergent and convergent evolution of fungal pathogenicity.</title>
        <authorList>
            <person name="Shang Y."/>
            <person name="Xiao G."/>
            <person name="Zheng P."/>
            <person name="Cen K."/>
            <person name="Zhan S."/>
            <person name="Wang C."/>
        </authorList>
    </citation>
    <scope>NUCLEOTIDE SEQUENCE [LARGE SCALE GENOMIC DNA]</scope>
    <source>
        <strain evidence="2 3">RCEF 264</strain>
    </source>
</reference>
<feature type="compositionally biased region" description="Low complexity" evidence="1">
    <location>
        <begin position="248"/>
        <end position="264"/>
    </location>
</feature>
<feature type="compositionally biased region" description="Low complexity" evidence="1">
    <location>
        <begin position="163"/>
        <end position="202"/>
    </location>
</feature>
<protein>
    <submittedName>
        <fullName evidence="2">Uncharacterized protein</fullName>
    </submittedName>
</protein>
<evidence type="ECO:0000313" key="2">
    <source>
        <dbReference type="EMBL" id="OAA68099.1"/>
    </source>
</evidence>
<keyword evidence="3" id="KW-1185">Reference proteome</keyword>
<evidence type="ECO:0000313" key="3">
    <source>
        <dbReference type="Proteomes" id="UP000076874"/>
    </source>
</evidence>
<accession>A0A168A0G0</accession>
<evidence type="ECO:0000256" key="1">
    <source>
        <dbReference type="SAM" id="MobiDB-lite"/>
    </source>
</evidence>
<organism evidence="2 3">
    <name type="scientific">Niveomyces insectorum RCEF 264</name>
    <dbReference type="NCBI Taxonomy" id="1081102"/>
    <lineage>
        <taxon>Eukaryota</taxon>
        <taxon>Fungi</taxon>
        <taxon>Dikarya</taxon>
        <taxon>Ascomycota</taxon>
        <taxon>Pezizomycotina</taxon>
        <taxon>Sordariomycetes</taxon>
        <taxon>Hypocreomycetidae</taxon>
        <taxon>Hypocreales</taxon>
        <taxon>Cordycipitaceae</taxon>
        <taxon>Niveomyces</taxon>
    </lineage>
</organism>
<comment type="caution">
    <text evidence="2">The sequence shown here is derived from an EMBL/GenBank/DDBJ whole genome shotgun (WGS) entry which is preliminary data.</text>
</comment>